<dbReference type="EMBL" id="CAJHJT010000012">
    <property type="protein sequence ID" value="CAD6998854.1"/>
    <property type="molecule type" value="Genomic_DNA"/>
</dbReference>
<sequence length="103" mass="11734">MSFRKLPSCCISKKVKVTSPTDVVLHKPRQLEKRDLFVHPLKYFAKKQQSINLVVLSSIGFLATVSAIYYISISRGMINDSKSINTTLPQHSREMCFFVGLRD</sequence>
<organism evidence="2 3">
    <name type="scientific">Ceratitis capitata</name>
    <name type="common">Mediterranean fruit fly</name>
    <name type="synonym">Tephritis capitata</name>
    <dbReference type="NCBI Taxonomy" id="7213"/>
    <lineage>
        <taxon>Eukaryota</taxon>
        <taxon>Metazoa</taxon>
        <taxon>Ecdysozoa</taxon>
        <taxon>Arthropoda</taxon>
        <taxon>Hexapoda</taxon>
        <taxon>Insecta</taxon>
        <taxon>Pterygota</taxon>
        <taxon>Neoptera</taxon>
        <taxon>Endopterygota</taxon>
        <taxon>Diptera</taxon>
        <taxon>Brachycera</taxon>
        <taxon>Muscomorpha</taxon>
        <taxon>Tephritoidea</taxon>
        <taxon>Tephritidae</taxon>
        <taxon>Ceratitis</taxon>
        <taxon>Ceratitis</taxon>
    </lineage>
</organism>
<keyword evidence="1" id="KW-0472">Membrane</keyword>
<dbReference type="AlphaFoldDB" id="A0A811UJ60"/>
<protein>
    <submittedName>
        <fullName evidence="2">(Mediterranean fruit fly) hypothetical protein</fullName>
    </submittedName>
</protein>
<accession>A0A811UJ60</accession>
<gene>
    <name evidence="2" type="ORF">CCAP1982_LOCUS7403</name>
</gene>
<keyword evidence="3" id="KW-1185">Reference proteome</keyword>
<evidence type="ECO:0000313" key="3">
    <source>
        <dbReference type="Proteomes" id="UP000606786"/>
    </source>
</evidence>
<keyword evidence="1" id="KW-1133">Transmembrane helix</keyword>
<reference evidence="2" key="1">
    <citation type="submission" date="2020-11" db="EMBL/GenBank/DDBJ databases">
        <authorList>
            <person name="Whitehead M."/>
        </authorList>
    </citation>
    <scope>NUCLEOTIDE SEQUENCE</scope>
    <source>
        <strain evidence="2">EGII</strain>
    </source>
</reference>
<dbReference type="Proteomes" id="UP000606786">
    <property type="component" value="Unassembled WGS sequence"/>
</dbReference>
<keyword evidence="1" id="KW-0812">Transmembrane</keyword>
<name>A0A811UJ60_CERCA</name>
<comment type="caution">
    <text evidence="2">The sequence shown here is derived from an EMBL/GenBank/DDBJ whole genome shotgun (WGS) entry which is preliminary data.</text>
</comment>
<evidence type="ECO:0000313" key="2">
    <source>
        <dbReference type="EMBL" id="CAD6998854.1"/>
    </source>
</evidence>
<proteinExistence type="predicted"/>
<feature type="transmembrane region" description="Helical" evidence="1">
    <location>
        <begin position="51"/>
        <end position="71"/>
    </location>
</feature>
<evidence type="ECO:0000256" key="1">
    <source>
        <dbReference type="SAM" id="Phobius"/>
    </source>
</evidence>